<accession>A0A916RSD0</accession>
<reference evidence="2" key="2">
    <citation type="submission" date="2020-09" db="EMBL/GenBank/DDBJ databases">
        <authorList>
            <person name="Sun Q."/>
            <person name="Zhou Y."/>
        </authorList>
    </citation>
    <scope>NUCLEOTIDE SEQUENCE</scope>
    <source>
        <strain evidence="2">CGMCC 1.15320</strain>
    </source>
</reference>
<gene>
    <name evidence="2" type="ORF">GCM10011385_22380</name>
</gene>
<dbReference type="RefSeq" id="WP_188721146.1">
    <property type="nucleotide sequence ID" value="NZ_BMIF01000006.1"/>
</dbReference>
<feature type="region of interest" description="Disordered" evidence="1">
    <location>
        <begin position="217"/>
        <end position="239"/>
    </location>
</feature>
<dbReference type="EMBL" id="BMIF01000006">
    <property type="protein sequence ID" value="GGA68105.1"/>
    <property type="molecule type" value="Genomic_DNA"/>
</dbReference>
<keyword evidence="3" id="KW-1185">Reference proteome</keyword>
<evidence type="ECO:0000313" key="3">
    <source>
        <dbReference type="Proteomes" id="UP000636264"/>
    </source>
</evidence>
<proteinExistence type="predicted"/>
<feature type="compositionally biased region" description="Basic and acidic residues" evidence="1">
    <location>
        <begin position="217"/>
        <end position="228"/>
    </location>
</feature>
<dbReference type="Proteomes" id="UP000636264">
    <property type="component" value="Unassembled WGS sequence"/>
</dbReference>
<evidence type="ECO:0000313" key="2">
    <source>
        <dbReference type="EMBL" id="GGA68105.1"/>
    </source>
</evidence>
<name>A0A916RSD0_9HYPH</name>
<protein>
    <submittedName>
        <fullName evidence="2">Uncharacterized protein</fullName>
    </submittedName>
</protein>
<comment type="caution">
    <text evidence="2">The sequence shown here is derived from an EMBL/GenBank/DDBJ whole genome shotgun (WGS) entry which is preliminary data.</text>
</comment>
<evidence type="ECO:0000256" key="1">
    <source>
        <dbReference type="SAM" id="MobiDB-lite"/>
    </source>
</evidence>
<reference evidence="2" key="1">
    <citation type="journal article" date="2014" name="Int. J. Syst. Evol. Microbiol.">
        <title>Complete genome sequence of Corynebacterium casei LMG S-19264T (=DSM 44701T), isolated from a smear-ripened cheese.</title>
        <authorList>
            <consortium name="US DOE Joint Genome Institute (JGI-PGF)"/>
            <person name="Walter F."/>
            <person name="Albersmeier A."/>
            <person name="Kalinowski J."/>
            <person name="Ruckert C."/>
        </authorList>
    </citation>
    <scope>NUCLEOTIDE SEQUENCE</scope>
    <source>
        <strain evidence="2">CGMCC 1.15320</strain>
    </source>
</reference>
<sequence>MEQEYFILCALPYTLRASASFHVSLFVAPTIQAGGTTLLGDWPLFRDWAQHVRSEISITLSDQNGPIACSPLLDPVDPDLWRAVFPADLAVRSQQVPRWEDRHWRSFSARTVMDIARGIHIATMLASPADPPAPAAHPLSDLLMRYAVQHEFLTGTGRGERSRRKFDARRMTQLLDGIVESGESLAVIERMVAGEVDWMHKLALELHRCRRFYERPESQEPYRARPDPEAQPPRPDLPESEFHERCAFLGDHPAMLRRLGLVIDLIVDDPARMADSRWLSARLDIQGNADACRTTRLACSRAGDDLVAAPTGSDWQDGALTLGDEKRFSVLPIDADGSALKVERFIWTLPNLLFSEANQDPVNAATPSLRSPGFTIAAASQGVAIQHRLARQQQLEAGLAVGSVQVLAAEDVMRGFRVEVWDDHSGRWASLHQRLASASVSGSGDVYSAIGEQGFIQGTAAHETPGVAKAPIHIHEALFGWEGWSLSARRPGNRIRHLNGEEIVEPDEPESPERLVHPVHFASEVAPGTLPRLRYGRSYSFRAWGVDLAGNSRPHSMGHTPLLPVPPVLIPGAGQGTSAPFSLLDTPVLRTAIAASIARRDEMPAAASEDPESILGEVGEAGHEILDQLRQRRLGSRQVRRPSFSIRDALNEKVATIVSDRTQPLWSAPDKEESDALARVLAAHAADLTAGDAEEIQIRFSRTVTRPTPFLRWEPVSSPALVPRRRYMEGESLRVLVIRSGVTQDPATLDIKLADPDQFAAAANEKLTAAGYHGTCERHLAPPKISQIQAELHGKFDAAIGSSDPADHRKMLGWALRENGTFQDIDRADIDNPPNRIAQPGIAIVHVGQPTTELKVLPLAPGEPLAPGQTVIHDVDELGLPYLPDPLARGISIAFHDAGKPGIIPFPFGAEVFTAAYPGDWPEIEPFRLVLKGADRLAADLSERTLSIMLPPGDIQRFRLASSVTKEGLNLLGPWRSLPEGVRAADGVAEAAADGLLWGLTPFEEVMLVHAVDRPVEAPRCIKLTPIRAEGSTSAWLIGAVDVHGGSTDSLSLEADWTDVVDDLSLPHWQEQPATTTAYRMPIRPYEDIALLWLQNQQHDLEGVGPVDFHSSLHEFGDTRHRLVQYRFRASTRFREYFPDSLLTPADPPAPDVPDQPLDDGQSVVGPAIMVSIPSSARPAPPLIHSVIPLFRWSAANEAEQPLAWHHERRAGVRIYLQRPWYSSGEGEMLAVLLARSGDRAASGSAFVSQWGSDPLWAGAPINQRELSLLQLDDLLHISGFDDRTKAAQPSQPVNLPLSALPGSPVVTAVGYQPIYNEERELWYVDCAINPGNHFWPFVRLAVARYQPESIAGCHLSAPVRCDFVQLPPERIASVSRTDESHVRVLVRGQVGMRAQTTSGDVPLAQFAEAVRKDRRLVARLQKRDPAIQSDLGWETRSVTELTMRGRSHDAHEVAWVGELDAGETITVVRPGGEPGEWRVAIEEWEWLEADPPPSGIYDMLLRPAYETRLIYADEIHL</sequence>
<organism evidence="2 3">
    <name type="scientific">Nitratireductor aestuarii</name>
    <dbReference type="NCBI Taxonomy" id="1735103"/>
    <lineage>
        <taxon>Bacteria</taxon>
        <taxon>Pseudomonadati</taxon>
        <taxon>Pseudomonadota</taxon>
        <taxon>Alphaproteobacteria</taxon>
        <taxon>Hyphomicrobiales</taxon>
        <taxon>Phyllobacteriaceae</taxon>
        <taxon>Nitratireductor</taxon>
    </lineage>
</organism>